<keyword evidence="10" id="KW-1185">Reference proteome</keyword>
<accession>A0A316Z7N2</accession>
<evidence type="ECO:0000313" key="10">
    <source>
        <dbReference type="Proteomes" id="UP000245946"/>
    </source>
</evidence>
<comment type="cofactor">
    <cofactor evidence="1 6">
        <name>heme</name>
        <dbReference type="ChEBI" id="CHEBI:30413"/>
    </cofactor>
</comment>
<dbReference type="OrthoDB" id="3366823at2759"/>
<keyword evidence="5 6" id="KW-0408">Iron</keyword>
<protein>
    <submittedName>
        <fullName evidence="9">Cytochrome P450</fullName>
    </submittedName>
</protein>
<evidence type="ECO:0000313" key="9">
    <source>
        <dbReference type="EMBL" id="PWN97780.1"/>
    </source>
</evidence>
<dbReference type="Pfam" id="PF00067">
    <property type="entry name" value="p450"/>
    <property type="match status" value="2"/>
</dbReference>
<evidence type="ECO:0000256" key="6">
    <source>
        <dbReference type="PIRSR" id="PIRSR602403-1"/>
    </source>
</evidence>
<evidence type="ECO:0000256" key="5">
    <source>
        <dbReference type="ARBA" id="ARBA00023004"/>
    </source>
</evidence>
<comment type="similarity">
    <text evidence="2 7">Belongs to the cytochrome P450 family.</text>
</comment>
<dbReference type="InterPro" id="IPR002403">
    <property type="entry name" value="Cyt_P450_E_grp-IV"/>
</dbReference>
<evidence type="ECO:0000256" key="8">
    <source>
        <dbReference type="SAM" id="MobiDB-lite"/>
    </source>
</evidence>
<gene>
    <name evidence="9" type="ORF">FA09DRAFT_47025</name>
</gene>
<dbReference type="Gene3D" id="1.10.630.10">
    <property type="entry name" value="Cytochrome P450"/>
    <property type="match status" value="1"/>
</dbReference>
<dbReference type="PANTHER" id="PTHR24304:SF2">
    <property type="entry name" value="24-HYDROXYCHOLESTEROL 7-ALPHA-HYDROXYLASE"/>
    <property type="match status" value="1"/>
</dbReference>
<dbReference type="RefSeq" id="XP_025598059.1">
    <property type="nucleotide sequence ID" value="XM_025745678.1"/>
</dbReference>
<dbReference type="InterPro" id="IPR036396">
    <property type="entry name" value="Cyt_P450_sf"/>
</dbReference>
<evidence type="ECO:0000256" key="2">
    <source>
        <dbReference type="ARBA" id="ARBA00010617"/>
    </source>
</evidence>
<dbReference type="GO" id="GO:0008395">
    <property type="term" value="F:steroid hydroxylase activity"/>
    <property type="evidence" value="ECO:0007669"/>
    <property type="project" value="TreeGrafter"/>
</dbReference>
<dbReference type="InterPro" id="IPR017972">
    <property type="entry name" value="Cyt_P450_CS"/>
</dbReference>
<feature type="region of interest" description="Disordered" evidence="8">
    <location>
        <begin position="394"/>
        <end position="422"/>
    </location>
</feature>
<feature type="binding site" description="axial binding residue" evidence="6">
    <location>
        <position position="446"/>
    </location>
    <ligand>
        <name>heme</name>
        <dbReference type="ChEBI" id="CHEBI:30413"/>
    </ligand>
    <ligandPart>
        <name>Fe</name>
        <dbReference type="ChEBI" id="CHEBI:18248"/>
    </ligandPart>
</feature>
<dbReference type="PROSITE" id="PS00086">
    <property type="entry name" value="CYTOCHROME_P450"/>
    <property type="match status" value="1"/>
</dbReference>
<dbReference type="InterPro" id="IPR001128">
    <property type="entry name" value="Cyt_P450"/>
</dbReference>
<dbReference type="PANTHER" id="PTHR24304">
    <property type="entry name" value="CYTOCHROME P450 FAMILY 7"/>
    <property type="match status" value="1"/>
</dbReference>
<evidence type="ECO:0000256" key="4">
    <source>
        <dbReference type="ARBA" id="ARBA00022723"/>
    </source>
</evidence>
<dbReference type="STRING" id="58919.A0A316Z7N2"/>
<evidence type="ECO:0000256" key="7">
    <source>
        <dbReference type="RuleBase" id="RU000461"/>
    </source>
</evidence>
<proteinExistence type="inferred from homology"/>
<dbReference type="GeneID" id="37273222"/>
<keyword evidence="4 6" id="KW-0479">Metal-binding</keyword>
<keyword evidence="7" id="KW-0560">Oxidoreductase</keyword>
<dbReference type="GO" id="GO:0020037">
    <property type="term" value="F:heme binding"/>
    <property type="evidence" value="ECO:0007669"/>
    <property type="project" value="InterPro"/>
</dbReference>
<evidence type="ECO:0000256" key="3">
    <source>
        <dbReference type="ARBA" id="ARBA00022617"/>
    </source>
</evidence>
<dbReference type="InterPro" id="IPR050529">
    <property type="entry name" value="CYP450_sterol_14alpha_dmase"/>
</dbReference>
<dbReference type="AlphaFoldDB" id="A0A316Z7N2"/>
<dbReference type="GO" id="GO:0016705">
    <property type="term" value="F:oxidoreductase activity, acting on paired donors, with incorporation or reduction of molecular oxygen"/>
    <property type="evidence" value="ECO:0007669"/>
    <property type="project" value="InterPro"/>
</dbReference>
<dbReference type="Proteomes" id="UP000245946">
    <property type="component" value="Unassembled WGS sequence"/>
</dbReference>
<dbReference type="GO" id="GO:0005506">
    <property type="term" value="F:iron ion binding"/>
    <property type="evidence" value="ECO:0007669"/>
    <property type="project" value="InterPro"/>
</dbReference>
<organism evidence="9 10">
    <name type="scientific">Tilletiopsis washingtonensis</name>
    <dbReference type="NCBI Taxonomy" id="58919"/>
    <lineage>
        <taxon>Eukaryota</taxon>
        <taxon>Fungi</taxon>
        <taxon>Dikarya</taxon>
        <taxon>Basidiomycota</taxon>
        <taxon>Ustilaginomycotina</taxon>
        <taxon>Exobasidiomycetes</taxon>
        <taxon>Entylomatales</taxon>
        <taxon>Entylomatales incertae sedis</taxon>
        <taxon>Tilletiopsis</taxon>
    </lineage>
</organism>
<sequence length="503" mass="55235">MLSMHDCTALALALVCAACLFAAGLRAGSLPWFGEVWHMRRIKGFAAMRLPQLLAPAQHGVVRVRVLGKPLVVVADPLAMDGMTRGSERRNFSLEAFRHERHFDERIQGCSAAGARPEVVVAVAALYSQGMGGNNGASICDSLYELTTERFASHPPPQGRSDLRDWIARTSFIIANTAIFGRNFPATAAYDDFLAFDEHFFALSRGRRAPAGTAARERLVRLMNRYLDEHLVSATALVRDLHEKLASEKYAVSRDDIARHLMMLLWAGASNLGFATLWQTIFVVNDAESLRRVRAETCPTSSRPSFVFDSQDMSSCPNIVTIADETLRYQASSMSWRMCLKDTLLPCADGSVFHVRKGEMVCGIPYSWHHSAALWTQPHAFAPFDNFPAGRPRGDSYSSVSRSRGNSYSSMSRSRGDSLSSESGALLDGKAALQRFHPWGGGATICPGRRVAITHMRVFLATFFATFDVVDADAVPPGNWATKTGPGIVVPAREWCATLTKRA</sequence>
<dbReference type="SUPFAM" id="SSF48264">
    <property type="entry name" value="Cytochrome P450"/>
    <property type="match status" value="1"/>
</dbReference>
<dbReference type="EMBL" id="KZ819294">
    <property type="protein sequence ID" value="PWN97780.1"/>
    <property type="molecule type" value="Genomic_DNA"/>
</dbReference>
<keyword evidence="7" id="KW-0503">Monooxygenase</keyword>
<feature type="compositionally biased region" description="Low complexity" evidence="8">
    <location>
        <begin position="395"/>
        <end position="422"/>
    </location>
</feature>
<name>A0A316Z7N2_9BASI</name>
<keyword evidence="3 6" id="KW-0349">Heme</keyword>
<dbReference type="PRINTS" id="PR00465">
    <property type="entry name" value="EP450IV"/>
</dbReference>
<reference evidence="9 10" key="1">
    <citation type="journal article" date="2018" name="Mol. Biol. Evol.">
        <title>Broad Genomic Sampling Reveals a Smut Pathogenic Ancestry of the Fungal Clade Ustilaginomycotina.</title>
        <authorList>
            <person name="Kijpornyongpan T."/>
            <person name="Mondo S.J."/>
            <person name="Barry K."/>
            <person name="Sandor L."/>
            <person name="Lee J."/>
            <person name="Lipzen A."/>
            <person name="Pangilinan J."/>
            <person name="LaButti K."/>
            <person name="Hainaut M."/>
            <person name="Henrissat B."/>
            <person name="Grigoriev I.V."/>
            <person name="Spatafora J.W."/>
            <person name="Aime M.C."/>
        </authorList>
    </citation>
    <scope>NUCLEOTIDE SEQUENCE [LARGE SCALE GENOMIC DNA]</scope>
    <source>
        <strain evidence="9 10">MCA 4186</strain>
    </source>
</reference>
<evidence type="ECO:0000256" key="1">
    <source>
        <dbReference type="ARBA" id="ARBA00001971"/>
    </source>
</evidence>